<comment type="caution">
    <text evidence="1">The sequence shown here is derived from an EMBL/GenBank/DDBJ whole genome shotgun (WGS) entry which is preliminary data.</text>
</comment>
<dbReference type="AlphaFoldDB" id="A0A841LCF5"/>
<dbReference type="EMBL" id="JACIIV010000045">
    <property type="protein sequence ID" value="MBB6229391.1"/>
    <property type="molecule type" value="Genomic_DNA"/>
</dbReference>
<dbReference type="Proteomes" id="UP000538147">
    <property type="component" value="Unassembled WGS sequence"/>
</dbReference>
<gene>
    <name evidence="1" type="ORF">FHS79_003592</name>
</gene>
<proteinExistence type="predicted"/>
<evidence type="ECO:0000313" key="2">
    <source>
        <dbReference type="Proteomes" id="UP000538147"/>
    </source>
</evidence>
<name>A0A841LCF5_9SPHN</name>
<reference evidence="1 2" key="1">
    <citation type="submission" date="2020-08" db="EMBL/GenBank/DDBJ databases">
        <title>Genomic Encyclopedia of Type Strains, Phase IV (KMG-IV): sequencing the most valuable type-strain genomes for metagenomic binning, comparative biology and taxonomic classification.</title>
        <authorList>
            <person name="Goeker M."/>
        </authorList>
    </citation>
    <scope>NUCLEOTIDE SEQUENCE [LARGE SCALE GENOMIC DNA]</scope>
    <source>
        <strain evidence="1 2">DSM 102189</strain>
    </source>
</reference>
<accession>A0A841LCF5</accession>
<protein>
    <submittedName>
        <fullName evidence="1">Uncharacterized protein</fullName>
    </submittedName>
</protein>
<dbReference type="RefSeq" id="WP_184203048.1">
    <property type="nucleotide sequence ID" value="NZ_JACIIV010000045.1"/>
</dbReference>
<sequence length="114" mass="12437">MEDARRYEIAGVDDADRRGASGRSELIIRLEASSGYDQRVAGGVAGDKKVLMTDCKLWACANRMRNRHGNDALTKASERLNKLCAADDRDGCGVWGEIMTRLVELGPVVVAVEI</sequence>
<keyword evidence="2" id="KW-1185">Reference proteome</keyword>
<organism evidence="1 2">
    <name type="scientific">Polymorphobacter multimanifer</name>
    <dbReference type="NCBI Taxonomy" id="1070431"/>
    <lineage>
        <taxon>Bacteria</taxon>
        <taxon>Pseudomonadati</taxon>
        <taxon>Pseudomonadota</taxon>
        <taxon>Alphaproteobacteria</taxon>
        <taxon>Sphingomonadales</taxon>
        <taxon>Sphingosinicellaceae</taxon>
        <taxon>Polymorphobacter</taxon>
    </lineage>
</organism>
<evidence type="ECO:0000313" key="1">
    <source>
        <dbReference type="EMBL" id="MBB6229391.1"/>
    </source>
</evidence>